<keyword evidence="1" id="KW-0732">Signal</keyword>
<keyword evidence="3" id="KW-1185">Reference proteome</keyword>
<name>A0A917YMB9_9RHOB</name>
<evidence type="ECO:0000256" key="1">
    <source>
        <dbReference type="SAM" id="SignalP"/>
    </source>
</evidence>
<accession>A0A917YMB9</accession>
<dbReference type="Proteomes" id="UP000598196">
    <property type="component" value="Unassembled WGS sequence"/>
</dbReference>
<feature type="chain" id="PRO_5037757737" evidence="1">
    <location>
        <begin position="19"/>
        <end position="202"/>
    </location>
</feature>
<dbReference type="AlphaFoldDB" id="A0A917YMB9"/>
<dbReference type="RefSeq" id="WP_146286779.1">
    <property type="nucleotide sequence ID" value="NZ_BMLP01000003.1"/>
</dbReference>
<proteinExistence type="predicted"/>
<organism evidence="2 3">
    <name type="scientific">Gemmobacter aquaticus</name>
    <dbReference type="NCBI Taxonomy" id="490185"/>
    <lineage>
        <taxon>Bacteria</taxon>
        <taxon>Pseudomonadati</taxon>
        <taxon>Pseudomonadota</taxon>
        <taxon>Alphaproteobacteria</taxon>
        <taxon>Rhodobacterales</taxon>
        <taxon>Paracoccaceae</taxon>
        <taxon>Gemmobacter</taxon>
    </lineage>
</organism>
<sequence>MRLAFLMPALILGGAASAAPDGPVARAVMAQQLFDAGVTTRDGLTQIAAARLAAGITMQPIPRELKVEGKGKAEDAPLPLDAAQMLAAARAAVAMDETLGILMTSTEATAEVLPKDSLRMSEAALAPGQSHLYEMPAEGGVALDIGVLAASGTRIALEVAQGEQILCRAERLCSVTLTESAQITVTLHNPGEGAAGYRLLTN</sequence>
<feature type="signal peptide" evidence="1">
    <location>
        <begin position="1"/>
        <end position="18"/>
    </location>
</feature>
<protein>
    <submittedName>
        <fullName evidence="2">Uncharacterized protein</fullName>
    </submittedName>
</protein>
<dbReference type="EMBL" id="BMLP01000003">
    <property type="protein sequence ID" value="GGO32673.1"/>
    <property type="molecule type" value="Genomic_DNA"/>
</dbReference>
<reference evidence="2 3" key="1">
    <citation type="journal article" date="2014" name="Int. J. Syst. Evol. Microbiol.">
        <title>Complete genome sequence of Corynebacterium casei LMG S-19264T (=DSM 44701T), isolated from a smear-ripened cheese.</title>
        <authorList>
            <consortium name="US DOE Joint Genome Institute (JGI-PGF)"/>
            <person name="Walter F."/>
            <person name="Albersmeier A."/>
            <person name="Kalinowski J."/>
            <person name="Ruckert C."/>
        </authorList>
    </citation>
    <scope>NUCLEOTIDE SEQUENCE [LARGE SCALE GENOMIC DNA]</scope>
    <source>
        <strain evidence="2 3">CGMCC 1.7029</strain>
    </source>
</reference>
<evidence type="ECO:0000313" key="3">
    <source>
        <dbReference type="Proteomes" id="UP000598196"/>
    </source>
</evidence>
<dbReference type="OrthoDB" id="7868456at2"/>
<gene>
    <name evidence="2" type="ORF">GCM10010991_20600</name>
</gene>
<comment type="caution">
    <text evidence="2">The sequence shown here is derived from an EMBL/GenBank/DDBJ whole genome shotgun (WGS) entry which is preliminary data.</text>
</comment>
<evidence type="ECO:0000313" key="2">
    <source>
        <dbReference type="EMBL" id="GGO32673.1"/>
    </source>
</evidence>